<feature type="transmembrane region" description="Helical" evidence="4">
    <location>
        <begin position="97"/>
        <end position="114"/>
    </location>
</feature>
<evidence type="ECO:0000256" key="3">
    <source>
        <dbReference type="ARBA" id="ARBA00023136"/>
    </source>
</evidence>
<keyword evidence="3 4" id="KW-0472">Membrane</keyword>
<evidence type="ECO:0000256" key="1">
    <source>
        <dbReference type="ARBA" id="ARBA00022692"/>
    </source>
</evidence>
<feature type="transmembrane region" description="Helical" evidence="4">
    <location>
        <begin position="183"/>
        <end position="203"/>
    </location>
</feature>
<dbReference type="PROSITE" id="PS50850">
    <property type="entry name" value="MFS"/>
    <property type="match status" value="1"/>
</dbReference>
<dbReference type="InterPro" id="IPR036259">
    <property type="entry name" value="MFS_trans_sf"/>
</dbReference>
<dbReference type="KEGG" id="haei:MUN82_14110"/>
<keyword evidence="7" id="KW-1185">Reference proteome</keyword>
<organism evidence="6 7">
    <name type="scientific">Hymenobacter aerilatus</name>
    <dbReference type="NCBI Taxonomy" id="2932251"/>
    <lineage>
        <taxon>Bacteria</taxon>
        <taxon>Pseudomonadati</taxon>
        <taxon>Bacteroidota</taxon>
        <taxon>Cytophagia</taxon>
        <taxon>Cytophagales</taxon>
        <taxon>Hymenobacteraceae</taxon>
        <taxon>Hymenobacter</taxon>
    </lineage>
</organism>
<dbReference type="Pfam" id="PF07690">
    <property type="entry name" value="MFS_1"/>
    <property type="match status" value="1"/>
</dbReference>
<accession>A0A8T9SWA9</accession>
<reference evidence="6 7" key="1">
    <citation type="submission" date="2022-04" db="EMBL/GenBank/DDBJ databases">
        <title>Hymenobacter sp. isolated from the air.</title>
        <authorList>
            <person name="Won M."/>
            <person name="Lee C.-M."/>
            <person name="Woen H.-Y."/>
            <person name="Kwon S.-W."/>
        </authorList>
    </citation>
    <scope>NUCLEOTIDE SEQUENCE [LARGE SCALE GENOMIC DNA]</scope>
    <source>
        <strain evidence="7">5413 J-13</strain>
    </source>
</reference>
<dbReference type="CDD" id="cd17324">
    <property type="entry name" value="MFS_NepI_like"/>
    <property type="match status" value="1"/>
</dbReference>
<feature type="transmembrane region" description="Helical" evidence="4">
    <location>
        <begin position="120"/>
        <end position="145"/>
    </location>
</feature>
<dbReference type="Gene3D" id="1.20.1250.20">
    <property type="entry name" value="MFS general substrate transporter like domains"/>
    <property type="match status" value="1"/>
</dbReference>
<gene>
    <name evidence="6" type="ORF">MUN82_14110</name>
</gene>
<evidence type="ECO:0000256" key="4">
    <source>
        <dbReference type="SAM" id="Phobius"/>
    </source>
</evidence>
<sequence length="406" mass="42776">MPTSPAAVPLAVAASERPVPTTQPPIAPALVWLMAITCGLVVANLYYNQPLLVEISTAFGITEGRASLVATATQVGYTLGLLFMVPLGDKLEQKRLIILQLLGAAVCLVVVATAPTFGILLFASLLTGIFSSVPQLLMPLAAHLANDQERGRVVGKVMSGLLIGILLSRTISGYVGAHFGWRTMFWAAAATMVVLGGILLLMLPRHQPLFSGSYKDLLRSLGNLTREQPLLRRSALVGACMFAGFSAFWTTLVFFLESPAYGYHSDTAGLFGLIGASGALAAPLAGKSADKRGAQYALGAGILLFLGAYVLLALGGYYLIGLIIGVVVLDVGQQLTHISNQSQVFALVPEARSRLNTVYMTACFIGASLGSYAGGLAWTAFGWLGVCGVGLVFVGSAFLVNRFYNR</sequence>
<dbReference type="AlphaFoldDB" id="A0A8T9SWA9"/>
<feature type="domain" description="Major facilitator superfamily (MFS) profile" evidence="5">
    <location>
        <begin position="27"/>
        <end position="406"/>
    </location>
</feature>
<feature type="transmembrane region" description="Helical" evidence="4">
    <location>
        <begin position="26"/>
        <end position="47"/>
    </location>
</feature>
<keyword evidence="2 4" id="KW-1133">Transmembrane helix</keyword>
<feature type="transmembrane region" description="Helical" evidence="4">
    <location>
        <begin position="157"/>
        <end position="177"/>
    </location>
</feature>
<evidence type="ECO:0000313" key="7">
    <source>
        <dbReference type="Proteomes" id="UP000829925"/>
    </source>
</evidence>
<dbReference type="PANTHER" id="PTHR42910:SF1">
    <property type="entry name" value="MAJOR FACILITATOR SUPERFAMILY (MFS) PROFILE DOMAIN-CONTAINING PROTEIN"/>
    <property type="match status" value="1"/>
</dbReference>
<evidence type="ECO:0000313" key="6">
    <source>
        <dbReference type="EMBL" id="UOR04076.1"/>
    </source>
</evidence>
<feature type="transmembrane region" description="Helical" evidence="4">
    <location>
        <begin position="268"/>
        <end position="286"/>
    </location>
</feature>
<dbReference type="SUPFAM" id="SSF103473">
    <property type="entry name" value="MFS general substrate transporter"/>
    <property type="match status" value="1"/>
</dbReference>
<dbReference type="EMBL" id="CP095053">
    <property type="protein sequence ID" value="UOR04076.1"/>
    <property type="molecule type" value="Genomic_DNA"/>
</dbReference>
<evidence type="ECO:0000259" key="5">
    <source>
        <dbReference type="PROSITE" id="PS50850"/>
    </source>
</evidence>
<feature type="transmembrane region" description="Helical" evidence="4">
    <location>
        <begin position="380"/>
        <end position="400"/>
    </location>
</feature>
<name>A0A8T9SWA9_9BACT</name>
<dbReference type="RefSeq" id="WP_245091407.1">
    <property type="nucleotide sequence ID" value="NZ_CP095053.1"/>
</dbReference>
<dbReference type="Proteomes" id="UP000829925">
    <property type="component" value="Chromosome"/>
</dbReference>
<dbReference type="InterPro" id="IPR011701">
    <property type="entry name" value="MFS"/>
</dbReference>
<feature type="transmembrane region" description="Helical" evidence="4">
    <location>
        <begin position="235"/>
        <end position="256"/>
    </location>
</feature>
<proteinExistence type="predicted"/>
<dbReference type="InterPro" id="IPR020846">
    <property type="entry name" value="MFS_dom"/>
</dbReference>
<keyword evidence="1 4" id="KW-0812">Transmembrane</keyword>
<dbReference type="PANTHER" id="PTHR42910">
    <property type="entry name" value="TRANSPORTER SCO4007-RELATED"/>
    <property type="match status" value="1"/>
</dbReference>
<evidence type="ECO:0000256" key="2">
    <source>
        <dbReference type="ARBA" id="ARBA00022989"/>
    </source>
</evidence>
<dbReference type="GO" id="GO:0022857">
    <property type="term" value="F:transmembrane transporter activity"/>
    <property type="evidence" value="ECO:0007669"/>
    <property type="project" value="InterPro"/>
</dbReference>
<protein>
    <submittedName>
        <fullName evidence="6">MFS transporter</fullName>
    </submittedName>
</protein>